<accession>A0AAN6U384</accession>
<dbReference type="AlphaFoldDB" id="A0AAN6U384"/>
<evidence type="ECO:0000313" key="3">
    <source>
        <dbReference type="Proteomes" id="UP001302602"/>
    </source>
</evidence>
<keyword evidence="1" id="KW-1133">Transmembrane helix</keyword>
<feature type="transmembrane region" description="Helical" evidence="1">
    <location>
        <begin position="6"/>
        <end position="23"/>
    </location>
</feature>
<name>A0AAN6U384_9PEZI</name>
<sequence length="62" mass="6870">MATWLLLVGFYMDLVLSLIVGNLEVGSRPLSRRVPTGVDEVELRCRAGRNVWLLGLDSKARG</sequence>
<reference evidence="2" key="2">
    <citation type="submission" date="2023-05" db="EMBL/GenBank/DDBJ databases">
        <authorList>
            <consortium name="Lawrence Berkeley National Laboratory"/>
            <person name="Steindorff A."/>
            <person name="Hensen N."/>
            <person name="Bonometti L."/>
            <person name="Westerberg I."/>
            <person name="Brannstrom I.O."/>
            <person name="Guillou S."/>
            <person name="Cros-Aarteil S."/>
            <person name="Calhoun S."/>
            <person name="Haridas S."/>
            <person name="Kuo A."/>
            <person name="Mondo S."/>
            <person name="Pangilinan J."/>
            <person name="Riley R."/>
            <person name="Labutti K."/>
            <person name="Andreopoulos B."/>
            <person name="Lipzen A."/>
            <person name="Chen C."/>
            <person name="Yanf M."/>
            <person name="Daum C."/>
            <person name="Ng V."/>
            <person name="Clum A."/>
            <person name="Ohm R."/>
            <person name="Martin F."/>
            <person name="Silar P."/>
            <person name="Natvig D."/>
            <person name="Lalanne C."/>
            <person name="Gautier V."/>
            <person name="Ament-Velasquez S.L."/>
            <person name="Kruys A."/>
            <person name="Hutchinson M.I."/>
            <person name="Powell A.J."/>
            <person name="Barry K."/>
            <person name="Miller A.N."/>
            <person name="Grigoriev I.V."/>
            <person name="Debuchy R."/>
            <person name="Gladieux P."/>
            <person name="Thoren M.H."/>
            <person name="Johannesson H."/>
        </authorList>
    </citation>
    <scope>NUCLEOTIDE SEQUENCE</scope>
    <source>
        <strain evidence="2">CBS 731.68</strain>
    </source>
</reference>
<keyword evidence="1" id="KW-0472">Membrane</keyword>
<keyword evidence="3" id="KW-1185">Reference proteome</keyword>
<protein>
    <submittedName>
        <fullName evidence="2">Uncharacterized protein</fullName>
    </submittedName>
</protein>
<keyword evidence="1" id="KW-0812">Transmembrane</keyword>
<dbReference type="Proteomes" id="UP001302602">
    <property type="component" value="Unassembled WGS sequence"/>
</dbReference>
<organism evidence="2 3">
    <name type="scientific">Parathielavia appendiculata</name>
    <dbReference type="NCBI Taxonomy" id="2587402"/>
    <lineage>
        <taxon>Eukaryota</taxon>
        <taxon>Fungi</taxon>
        <taxon>Dikarya</taxon>
        <taxon>Ascomycota</taxon>
        <taxon>Pezizomycotina</taxon>
        <taxon>Sordariomycetes</taxon>
        <taxon>Sordariomycetidae</taxon>
        <taxon>Sordariales</taxon>
        <taxon>Chaetomiaceae</taxon>
        <taxon>Parathielavia</taxon>
    </lineage>
</organism>
<proteinExistence type="predicted"/>
<reference evidence="2" key="1">
    <citation type="journal article" date="2023" name="Mol. Phylogenet. Evol.">
        <title>Genome-scale phylogeny and comparative genomics of the fungal order Sordariales.</title>
        <authorList>
            <person name="Hensen N."/>
            <person name="Bonometti L."/>
            <person name="Westerberg I."/>
            <person name="Brannstrom I.O."/>
            <person name="Guillou S."/>
            <person name="Cros-Aarteil S."/>
            <person name="Calhoun S."/>
            <person name="Haridas S."/>
            <person name="Kuo A."/>
            <person name="Mondo S."/>
            <person name="Pangilinan J."/>
            <person name="Riley R."/>
            <person name="LaButti K."/>
            <person name="Andreopoulos B."/>
            <person name="Lipzen A."/>
            <person name="Chen C."/>
            <person name="Yan M."/>
            <person name="Daum C."/>
            <person name="Ng V."/>
            <person name="Clum A."/>
            <person name="Steindorff A."/>
            <person name="Ohm R.A."/>
            <person name="Martin F."/>
            <person name="Silar P."/>
            <person name="Natvig D.O."/>
            <person name="Lalanne C."/>
            <person name="Gautier V."/>
            <person name="Ament-Velasquez S.L."/>
            <person name="Kruys A."/>
            <person name="Hutchinson M.I."/>
            <person name="Powell A.J."/>
            <person name="Barry K."/>
            <person name="Miller A.N."/>
            <person name="Grigoriev I.V."/>
            <person name="Debuchy R."/>
            <person name="Gladieux P."/>
            <person name="Hiltunen Thoren M."/>
            <person name="Johannesson H."/>
        </authorList>
    </citation>
    <scope>NUCLEOTIDE SEQUENCE</scope>
    <source>
        <strain evidence="2">CBS 731.68</strain>
    </source>
</reference>
<evidence type="ECO:0000256" key="1">
    <source>
        <dbReference type="SAM" id="Phobius"/>
    </source>
</evidence>
<evidence type="ECO:0000313" key="2">
    <source>
        <dbReference type="EMBL" id="KAK4125155.1"/>
    </source>
</evidence>
<dbReference type="RefSeq" id="XP_062648926.1">
    <property type="nucleotide sequence ID" value="XM_062792660.1"/>
</dbReference>
<comment type="caution">
    <text evidence="2">The sequence shown here is derived from an EMBL/GenBank/DDBJ whole genome shotgun (WGS) entry which is preliminary data.</text>
</comment>
<dbReference type="EMBL" id="MU853226">
    <property type="protein sequence ID" value="KAK4125155.1"/>
    <property type="molecule type" value="Genomic_DNA"/>
</dbReference>
<dbReference type="GeneID" id="87829429"/>
<gene>
    <name evidence="2" type="ORF">N657DRAFT_643982</name>
</gene>